<proteinExistence type="inferred from homology"/>
<comment type="caution">
    <text evidence="9">The sequence shown here is derived from an EMBL/GenBank/DDBJ whole genome shotgun (WGS) entry which is preliminary data.</text>
</comment>
<reference evidence="9 10" key="1">
    <citation type="submission" date="2021-01" db="EMBL/GenBank/DDBJ databases">
        <authorList>
            <person name="Ruan W."/>
            <person name="Khan S.A."/>
            <person name="Jeon C.O."/>
        </authorList>
    </citation>
    <scope>NUCLEOTIDE SEQUENCE [LARGE SCALE GENOMIC DNA]</scope>
    <source>
        <strain evidence="9 10">R798</strain>
    </source>
</reference>
<organism evidence="9 10">
    <name type="scientific">Massilia soli</name>
    <dbReference type="NCBI Taxonomy" id="2792854"/>
    <lineage>
        <taxon>Bacteria</taxon>
        <taxon>Pseudomonadati</taxon>
        <taxon>Pseudomonadota</taxon>
        <taxon>Betaproteobacteria</taxon>
        <taxon>Burkholderiales</taxon>
        <taxon>Oxalobacteraceae</taxon>
        <taxon>Telluria group</taxon>
        <taxon>Massilia</taxon>
    </lineage>
</organism>
<reference evidence="9 10" key="2">
    <citation type="submission" date="2021-08" db="EMBL/GenBank/DDBJ databases">
        <title>Massilia sp. R798.</title>
        <authorList>
            <person name="Baek J.H."/>
            <person name="Jung H.S."/>
            <person name="Kim K.R."/>
            <person name="Jeon C.O."/>
        </authorList>
    </citation>
    <scope>NUCLEOTIDE SEQUENCE [LARGE SCALE GENOMIC DNA]</scope>
    <source>
        <strain evidence="9 10">R798</strain>
    </source>
</reference>
<keyword evidence="6" id="KW-0238">DNA-binding</keyword>
<keyword evidence="7" id="KW-0456">Lyase</keyword>
<evidence type="ECO:0000256" key="4">
    <source>
        <dbReference type="ARBA" id="ARBA00022801"/>
    </source>
</evidence>
<dbReference type="Proteomes" id="UP000809349">
    <property type="component" value="Unassembled WGS sequence"/>
</dbReference>
<dbReference type="EC" id="3.4.-.-" evidence="8"/>
<dbReference type="EMBL" id="JAFBIL020000002">
    <property type="protein sequence ID" value="MBZ2206544.1"/>
    <property type="molecule type" value="Genomic_DNA"/>
</dbReference>
<keyword evidence="10" id="KW-1185">Reference proteome</keyword>
<keyword evidence="3" id="KW-0227">DNA damage</keyword>
<evidence type="ECO:0000313" key="9">
    <source>
        <dbReference type="EMBL" id="MBZ2206544.1"/>
    </source>
</evidence>
<evidence type="ECO:0000256" key="7">
    <source>
        <dbReference type="ARBA" id="ARBA00023239"/>
    </source>
</evidence>
<evidence type="ECO:0000256" key="2">
    <source>
        <dbReference type="ARBA" id="ARBA00022670"/>
    </source>
</evidence>
<evidence type="ECO:0000256" key="6">
    <source>
        <dbReference type="ARBA" id="ARBA00023125"/>
    </source>
</evidence>
<dbReference type="PANTHER" id="PTHR13604">
    <property type="entry name" value="DC12-RELATED"/>
    <property type="match status" value="1"/>
</dbReference>
<dbReference type="Pfam" id="PF02586">
    <property type="entry name" value="SRAP"/>
    <property type="match status" value="1"/>
</dbReference>
<gene>
    <name evidence="9" type="ORF">I4X03_004650</name>
</gene>
<keyword evidence="2 8" id="KW-0645">Protease</keyword>
<name>A0ABS7SK11_9BURK</name>
<dbReference type="Gene3D" id="3.90.1680.10">
    <property type="entry name" value="SOS response associated peptidase-like"/>
    <property type="match status" value="1"/>
</dbReference>
<protein>
    <recommendedName>
        <fullName evidence="8">Abasic site processing protein</fullName>
        <ecNumber evidence="8">3.4.-.-</ecNumber>
    </recommendedName>
</protein>
<keyword evidence="5" id="KW-0190">Covalent protein-DNA linkage</keyword>
<evidence type="ECO:0000256" key="8">
    <source>
        <dbReference type="RuleBase" id="RU364100"/>
    </source>
</evidence>
<evidence type="ECO:0000256" key="1">
    <source>
        <dbReference type="ARBA" id="ARBA00008136"/>
    </source>
</evidence>
<dbReference type="SUPFAM" id="SSF143081">
    <property type="entry name" value="BB1717-like"/>
    <property type="match status" value="1"/>
</dbReference>
<dbReference type="InterPro" id="IPR003738">
    <property type="entry name" value="SRAP"/>
</dbReference>
<keyword evidence="4 8" id="KW-0378">Hydrolase</keyword>
<dbReference type="PANTHER" id="PTHR13604:SF0">
    <property type="entry name" value="ABASIC SITE PROCESSING PROTEIN HMCES"/>
    <property type="match status" value="1"/>
</dbReference>
<sequence>MCGRLDQNDISRLILNFDWADEVFNRSQAEDKVNASPGSFRPLLRLTDGALFVDDVHWGYRSTWAEASGKIPMAINTRLDKITNRYWKPLLKTGRAIVPAQGWYEWTGEKGAKQPWHIHRIDHAPLYLAALFGQGSEDSKMANGFTIVTAAAEGGLLDVHDRRPIVLSVADAAMWMKPDLPPDEAAHMLANFGVPPEAFAWHMVDKAVGNVRNQDQRLASPIAG</sequence>
<evidence type="ECO:0000256" key="3">
    <source>
        <dbReference type="ARBA" id="ARBA00022763"/>
    </source>
</evidence>
<accession>A0ABS7SK11</accession>
<dbReference type="RefSeq" id="WP_223466430.1">
    <property type="nucleotide sequence ID" value="NZ_JAFBIL020000002.1"/>
</dbReference>
<evidence type="ECO:0000313" key="10">
    <source>
        <dbReference type="Proteomes" id="UP000809349"/>
    </source>
</evidence>
<dbReference type="InterPro" id="IPR036590">
    <property type="entry name" value="SRAP-like"/>
</dbReference>
<comment type="similarity">
    <text evidence="1 8">Belongs to the SOS response-associated peptidase family.</text>
</comment>
<evidence type="ECO:0000256" key="5">
    <source>
        <dbReference type="ARBA" id="ARBA00023124"/>
    </source>
</evidence>